<accession>K9WMH7</accession>
<dbReference type="Proteomes" id="UP000010471">
    <property type="component" value="Chromosome"/>
</dbReference>
<evidence type="ECO:0000256" key="3">
    <source>
        <dbReference type="PROSITE-ProRule" id="PRU00169"/>
    </source>
</evidence>
<dbReference type="PROSITE" id="PS50110">
    <property type="entry name" value="RESPONSE_REGULATORY"/>
    <property type="match status" value="1"/>
</dbReference>
<evidence type="ECO:0000313" key="6">
    <source>
        <dbReference type="EMBL" id="AFZ21585.1"/>
    </source>
</evidence>
<dbReference type="CDD" id="cd17535">
    <property type="entry name" value="REC_NarL-like"/>
    <property type="match status" value="1"/>
</dbReference>
<protein>
    <submittedName>
        <fullName evidence="6">Response regulator containing a CheY-like receiver domain and an HTH DNA-binding domain</fullName>
    </submittedName>
</protein>
<dbReference type="EMBL" id="CP003630">
    <property type="protein sequence ID" value="AFZ21585.1"/>
    <property type="molecule type" value="Genomic_DNA"/>
</dbReference>
<evidence type="ECO:0000313" key="7">
    <source>
        <dbReference type="Proteomes" id="UP000010471"/>
    </source>
</evidence>
<evidence type="ECO:0000256" key="1">
    <source>
        <dbReference type="ARBA" id="ARBA00022553"/>
    </source>
</evidence>
<dbReference type="InterPro" id="IPR011006">
    <property type="entry name" value="CheY-like_superfamily"/>
</dbReference>
<dbReference type="InterPro" id="IPR039420">
    <property type="entry name" value="WalR-like"/>
</dbReference>
<dbReference type="PROSITE" id="PS00622">
    <property type="entry name" value="HTH_LUXR_1"/>
    <property type="match status" value="1"/>
</dbReference>
<dbReference type="STRING" id="1173027.Mic7113_5984"/>
<dbReference type="SMART" id="SM00448">
    <property type="entry name" value="REC"/>
    <property type="match status" value="1"/>
</dbReference>
<keyword evidence="1 3" id="KW-0597">Phosphoprotein</keyword>
<dbReference type="PRINTS" id="PR00038">
    <property type="entry name" value="HTHLUXR"/>
</dbReference>
<gene>
    <name evidence="6" type="ORF">Mic7113_5984</name>
</gene>
<dbReference type="Gene3D" id="3.40.50.2300">
    <property type="match status" value="1"/>
</dbReference>
<dbReference type="InterPro" id="IPR016032">
    <property type="entry name" value="Sig_transdc_resp-reg_C-effctor"/>
</dbReference>
<dbReference type="CDD" id="cd06170">
    <property type="entry name" value="LuxR_C_like"/>
    <property type="match status" value="1"/>
</dbReference>
<dbReference type="Pfam" id="PF00072">
    <property type="entry name" value="Response_reg"/>
    <property type="match status" value="1"/>
</dbReference>
<evidence type="ECO:0000256" key="2">
    <source>
        <dbReference type="ARBA" id="ARBA00023125"/>
    </source>
</evidence>
<keyword evidence="2 6" id="KW-0238">DNA-binding</keyword>
<evidence type="ECO:0000259" key="4">
    <source>
        <dbReference type="PROSITE" id="PS50043"/>
    </source>
</evidence>
<proteinExistence type="predicted"/>
<feature type="domain" description="HTH luxR-type" evidence="4">
    <location>
        <begin position="156"/>
        <end position="221"/>
    </location>
</feature>
<dbReference type="AlphaFoldDB" id="K9WMH7"/>
<dbReference type="GO" id="GO:0000160">
    <property type="term" value="P:phosphorelay signal transduction system"/>
    <property type="evidence" value="ECO:0007669"/>
    <property type="project" value="InterPro"/>
</dbReference>
<dbReference type="PATRIC" id="fig|1173027.3.peg.6629"/>
<reference evidence="6 7" key="1">
    <citation type="submission" date="2012-06" db="EMBL/GenBank/DDBJ databases">
        <title>Finished chromosome of genome of Microcoleus sp. PCC 7113.</title>
        <authorList>
            <consortium name="US DOE Joint Genome Institute"/>
            <person name="Gugger M."/>
            <person name="Coursin T."/>
            <person name="Rippka R."/>
            <person name="Tandeau De Marsac N."/>
            <person name="Huntemann M."/>
            <person name="Wei C.-L."/>
            <person name="Han J."/>
            <person name="Detter J.C."/>
            <person name="Han C."/>
            <person name="Tapia R."/>
            <person name="Chen A."/>
            <person name="Kyrpides N."/>
            <person name="Mavromatis K."/>
            <person name="Markowitz V."/>
            <person name="Szeto E."/>
            <person name="Ivanova N."/>
            <person name="Pagani I."/>
            <person name="Pati A."/>
            <person name="Goodwin L."/>
            <person name="Nordberg H.P."/>
            <person name="Cantor M.N."/>
            <person name="Hua S.X."/>
            <person name="Woyke T."/>
            <person name="Kerfeld C.A."/>
        </authorList>
    </citation>
    <scope>NUCLEOTIDE SEQUENCE [LARGE SCALE GENOMIC DNA]</scope>
    <source>
        <strain evidence="6 7">PCC 7113</strain>
    </source>
</reference>
<dbReference type="GO" id="GO:0006355">
    <property type="term" value="P:regulation of DNA-templated transcription"/>
    <property type="evidence" value="ECO:0007669"/>
    <property type="project" value="InterPro"/>
</dbReference>
<dbReference type="InterPro" id="IPR000792">
    <property type="entry name" value="Tscrpt_reg_LuxR_C"/>
</dbReference>
<dbReference type="eggNOG" id="COG2197">
    <property type="taxonomic scope" value="Bacteria"/>
</dbReference>
<sequence>MTTPQPISILLVDDDQRFRKGLQTLLDFYNNNGAFRFEIVGEAASVEQALKLAVEQHPALILLDLEIPPSDGITALLRLGELSYKGKALILSAHREDEWVFRAMQAGAHGYVFKDRIASQLCEAIATVMNHEIYLAPEVATHFFRLFHFYAGRSLQACESIHLTEREREVLHWLVQGASNEQIAEHLYITVATVKAHLTAIFEKLKVTSRTQAIVKALKLGLVCA</sequence>
<dbReference type="KEGG" id="mic:Mic7113_5984"/>
<feature type="domain" description="Response regulatory" evidence="5">
    <location>
        <begin position="8"/>
        <end position="129"/>
    </location>
</feature>
<keyword evidence="7" id="KW-1185">Reference proteome</keyword>
<dbReference type="SMART" id="SM00421">
    <property type="entry name" value="HTH_LUXR"/>
    <property type="match status" value="1"/>
</dbReference>
<dbReference type="InterPro" id="IPR001789">
    <property type="entry name" value="Sig_transdc_resp-reg_receiver"/>
</dbReference>
<dbReference type="RefSeq" id="WP_015185714.1">
    <property type="nucleotide sequence ID" value="NC_019738.1"/>
</dbReference>
<organism evidence="6 7">
    <name type="scientific">Allocoleopsis franciscana PCC 7113</name>
    <dbReference type="NCBI Taxonomy" id="1173027"/>
    <lineage>
        <taxon>Bacteria</taxon>
        <taxon>Bacillati</taxon>
        <taxon>Cyanobacteriota</taxon>
        <taxon>Cyanophyceae</taxon>
        <taxon>Coleofasciculales</taxon>
        <taxon>Coleofasciculaceae</taxon>
        <taxon>Allocoleopsis</taxon>
        <taxon>Allocoleopsis franciscana</taxon>
    </lineage>
</organism>
<evidence type="ECO:0000259" key="5">
    <source>
        <dbReference type="PROSITE" id="PS50110"/>
    </source>
</evidence>
<dbReference type="PANTHER" id="PTHR43214">
    <property type="entry name" value="TWO-COMPONENT RESPONSE REGULATOR"/>
    <property type="match status" value="1"/>
</dbReference>
<feature type="modified residue" description="4-aspartylphosphate" evidence="3">
    <location>
        <position position="64"/>
    </location>
</feature>
<dbReference type="HOGENOM" id="CLU_000445_90_10_3"/>
<dbReference type="InterPro" id="IPR058245">
    <property type="entry name" value="NreC/VraR/RcsB-like_REC"/>
</dbReference>
<dbReference type="SUPFAM" id="SSF46894">
    <property type="entry name" value="C-terminal effector domain of the bipartite response regulators"/>
    <property type="match status" value="1"/>
</dbReference>
<dbReference type="Pfam" id="PF00196">
    <property type="entry name" value="GerE"/>
    <property type="match status" value="1"/>
</dbReference>
<name>K9WMH7_9CYAN</name>
<dbReference type="GO" id="GO:0003677">
    <property type="term" value="F:DNA binding"/>
    <property type="evidence" value="ECO:0007669"/>
    <property type="project" value="UniProtKB-KW"/>
</dbReference>
<dbReference type="PROSITE" id="PS50043">
    <property type="entry name" value="HTH_LUXR_2"/>
    <property type="match status" value="1"/>
</dbReference>
<dbReference type="OrthoDB" id="510967at2"/>
<dbReference type="SUPFAM" id="SSF52172">
    <property type="entry name" value="CheY-like"/>
    <property type="match status" value="1"/>
</dbReference>